<accession>A0A151JXL7</accession>
<dbReference type="EMBL" id="KQ981578">
    <property type="protein sequence ID" value="KYN39750.1"/>
    <property type="molecule type" value="Genomic_DNA"/>
</dbReference>
<sequence>MRCFEQLFTTMETSRYPTARPSTMRCSDSKKRRRRIVSIRLVCRCSKEVGSFKVRAHILPLGDSEHGQTRLVMSIARGVSLSREKASFSIRRDVSTWRNESKNETSNT</sequence>
<protein>
    <submittedName>
        <fullName evidence="1">Uncharacterized protein</fullName>
    </submittedName>
</protein>
<gene>
    <name evidence="1" type="ORF">ALC56_05858</name>
</gene>
<dbReference type="AlphaFoldDB" id="A0A151JXL7"/>
<dbReference type="Proteomes" id="UP000078541">
    <property type="component" value="Unassembled WGS sequence"/>
</dbReference>
<evidence type="ECO:0000313" key="1">
    <source>
        <dbReference type="EMBL" id="KYN39750.1"/>
    </source>
</evidence>
<proteinExistence type="predicted"/>
<keyword evidence="2" id="KW-1185">Reference proteome</keyword>
<name>A0A151JXL7_9HYME</name>
<organism evidence="1 2">
    <name type="scientific">Trachymyrmex septentrionalis</name>
    <dbReference type="NCBI Taxonomy" id="34720"/>
    <lineage>
        <taxon>Eukaryota</taxon>
        <taxon>Metazoa</taxon>
        <taxon>Ecdysozoa</taxon>
        <taxon>Arthropoda</taxon>
        <taxon>Hexapoda</taxon>
        <taxon>Insecta</taxon>
        <taxon>Pterygota</taxon>
        <taxon>Neoptera</taxon>
        <taxon>Endopterygota</taxon>
        <taxon>Hymenoptera</taxon>
        <taxon>Apocrita</taxon>
        <taxon>Aculeata</taxon>
        <taxon>Formicoidea</taxon>
        <taxon>Formicidae</taxon>
        <taxon>Myrmicinae</taxon>
        <taxon>Trachymyrmex</taxon>
    </lineage>
</organism>
<evidence type="ECO:0000313" key="2">
    <source>
        <dbReference type="Proteomes" id="UP000078541"/>
    </source>
</evidence>
<reference evidence="1 2" key="1">
    <citation type="submission" date="2016-03" db="EMBL/GenBank/DDBJ databases">
        <title>Trachymyrmex septentrionalis WGS genome.</title>
        <authorList>
            <person name="Nygaard S."/>
            <person name="Hu H."/>
            <person name="Boomsma J."/>
            <person name="Zhang G."/>
        </authorList>
    </citation>
    <scope>NUCLEOTIDE SEQUENCE [LARGE SCALE GENOMIC DNA]</scope>
    <source>
        <strain evidence="1">Tsep2-gDNA-1</strain>
        <tissue evidence="1">Whole body</tissue>
    </source>
</reference>